<gene>
    <name evidence="13" type="ORF">F3B98_12335</name>
    <name evidence="12" type="ORF">F3D66_07745</name>
    <name evidence="14" type="ORF">PO382_14195</name>
</gene>
<evidence type="ECO:0000256" key="8">
    <source>
        <dbReference type="PROSITE-ProRule" id="PRU01360"/>
    </source>
</evidence>
<dbReference type="FunFam" id="2.60.40.1120:FF:000003">
    <property type="entry name" value="Outer membrane protein Omp121"/>
    <property type="match status" value="1"/>
</dbReference>
<evidence type="ECO:0000256" key="1">
    <source>
        <dbReference type="ARBA" id="ARBA00004571"/>
    </source>
</evidence>
<evidence type="ECO:0000256" key="7">
    <source>
        <dbReference type="ARBA" id="ARBA00023237"/>
    </source>
</evidence>
<dbReference type="InterPro" id="IPR039426">
    <property type="entry name" value="TonB-dep_rcpt-like"/>
</dbReference>
<comment type="similarity">
    <text evidence="8 9">Belongs to the TonB-dependent receptor family.</text>
</comment>
<organism evidence="13 15">
    <name type="scientific">Bacteroides ovatus</name>
    <dbReference type="NCBI Taxonomy" id="28116"/>
    <lineage>
        <taxon>Bacteria</taxon>
        <taxon>Pseudomonadati</taxon>
        <taxon>Bacteroidota</taxon>
        <taxon>Bacteroidia</taxon>
        <taxon>Bacteroidales</taxon>
        <taxon>Bacteroidaceae</taxon>
        <taxon>Bacteroides</taxon>
    </lineage>
</organism>
<evidence type="ECO:0000259" key="10">
    <source>
        <dbReference type="Pfam" id="PF00593"/>
    </source>
</evidence>
<dbReference type="NCBIfam" id="TIGR04057">
    <property type="entry name" value="SusC_RagA_signa"/>
    <property type="match status" value="1"/>
</dbReference>
<dbReference type="STRING" id="28116.Bovatus_04601"/>
<sequence>MQNYFSIQFLWVVKSLWLTSKKIPLSMRLLVLFLVCSIGLTYAADSYAQKALISIDVRNQRVEDILKEIEEQSDFDFFFNNKHVDLNRRVSVSADKSNIFSVLKEIFSGTNVKYSVLDKKIILSIEAQSPEQEKKITVSGTISDAQGEPIIGASVLEKGVQGNGTITDIDGNFKISVSSSKAQLDISYIGYQSQTVAVQPGKNMKIILQEDSKQLDEVVVVGYGTQSKKTLTGAVSMVNMGDVEMNTVPNVSRALAGKAAGFRVNQVSAQPGGEAKFRIRGEASTGAGNEPLFVIDGFPVSSTSNLSSGNGFYESGNIDNVLESLNPDDIESISVLKDAASTAIYGARAGHGVVLITTKRGKSQKPRVTYSGMGSVQVARSNYKMLDTRMYMDMYNKQMHEEWLKLNGMGIYEGYVEKQDTPPTQYKPTFNNDEILTASGTDWLDAVMRNGYTQQHNLSVNGGTEKTRYLASVNYMNQEGIVKNNGVSRFSARLNLDQELSEYVSFGLTATYSQNKYDNVPLGDNANEYSGVLTGAIQSNPTIPIYDSEGNYFIDPKRPFVANPVSLLDIKDNTVKDRIIGSAFVSVKPLKDLEVKLQLGVDRSFQKRSSYLPKTTLQGKTKNGRADISQETSTAYLMELTAQYSKSFGDHNVKAIGGYSFQKFKNDGLSAGNEDFLVDGFGYNSLGSGNYKKPSVGSWASINSIASLFARANYSYKGRYLLEATVRADAASNFAPENRWGYFPSVSAGWMISEENFMKGASNWLSMLKLRTSYGQTGNSNVGYRIYDYYEVGRSAIIGGAESTGVYASDLGNRSLTWETTTEFNVGVDLGILNNRFKLTAEYFKRKITDLLVTNKPLPFYNEINKIAGNIGSTQSQGVEITVNTVNIVTKDFEWDTTLTLSHYNDRWLTRDPNWKPKPYEKENDPIRAWWEYEALGILQPGEKVPDAQKDLVPGMMKLKDRDGNGVLGDEDKVYMGNGDPKIIYGLNNSFRYKNFDLNIYFYGEAGRKRGASYYEGWTRMDNGINVSTYALKAFNSNNLTATDPTFVRGGSGWGDYYVKSIYYVRCGSITLGYKVPISQKIAKNLRVYVDVNNPFVITNWTGLDPETDNGTYAYPNVTSYNFGVSISF</sequence>
<dbReference type="InterPro" id="IPR000531">
    <property type="entry name" value="Beta-barrel_TonB"/>
</dbReference>
<dbReference type="Gene3D" id="2.60.40.1120">
    <property type="entry name" value="Carboxypeptidase-like, regulatory domain"/>
    <property type="match status" value="1"/>
</dbReference>
<dbReference type="Pfam" id="PF00593">
    <property type="entry name" value="TonB_dep_Rec_b-barrel"/>
    <property type="match status" value="1"/>
</dbReference>
<dbReference type="InterPro" id="IPR023997">
    <property type="entry name" value="TonB-dep_OMP_SusC/RagA_CS"/>
</dbReference>
<dbReference type="NCBIfam" id="TIGR04056">
    <property type="entry name" value="OMP_RagA_SusC"/>
    <property type="match status" value="1"/>
</dbReference>
<evidence type="ECO:0000313" key="14">
    <source>
        <dbReference type="EMBL" id="MDC2743373.1"/>
    </source>
</evidence>
<dbReference type="Pfam" id="PF13715">
    <property type="entry name" value="CarbopepD_reg_2"/>
    <property type="match status" value="1"/>
</dbReference>
<evidence type="ECO:0000256" key="9">
    <source>
        <dbReference type="RuleBase" id="RU003357"/>
    </source>
</evidence>
<feature type="domain" description="TonB-dependent receptor plug" evidence="11">
    <location>
        <begin position="228"/>
        <end position="353"/>
    </location>
</feature>
<evidence type="ECO:0000313" key="12">
    <source>
        <dbReference type="EMBL" id="KAA4100942.1"/>
    </source>
</evidence>
<evidence type="ECO:0000256" key="2">
    <source>
        <dbReference type="ARBA" id="ARBA00022448"/>
    </source>
</evidence>
<keyword evidence="2 8" id="KW-0813">Transport</keyword>
<dbReference type="EMBL" id="VWKB01000009">
    <property type="protein sequence ID" value="KAA4100942.1"/>
    <property type="molecule type" value="Genomic_DNA"/>
</dbReference>
<evidence type="ECO:0000256" key="5">
    <source>
        <dbReference type="ARBA" id="ARBA00023077"/>
    </source>
</evidence>
<dbReference type="Proteomes" id="UP001219389">
    <property type="component" value="Unassembled WGS sequence"/>
</dbReference>
<comment type="subcellular location">
    <subcellularLocation>
        <location evidence="1 8">Cell outer membrane</location>
        <topology evidence="1 8">Multi-pass membrane protein</topology>
    </subcellularLocation>
</comment>
<dbReference type="InterPro" id="IPR012910">
    <property type="entry name" value="Plug_dom"/>
</dbReference>
<evidence type="ECO:0000313" key="13">
    <source>
        <dbReference type="EMBL" id="KAA4664016.1"/>
    </source>
</evidence>
<dbReference type="Pfam" id="PF07715">
    <property type="entry name" value="Plug"/>
    <property type="match status" value="1"/>
</dbReference>
<evidence type="ECO:0000259" key="11">
    <source>
        <dbReference type="Pfam" id="PF07715"/>
    </source>
</evidence>
<dbReference type="InterPro" id="IPR023996">
    <property type="entry name" value="TonB-dep_OMP_SusC/RagA"/>
</dbReference>
<evidence type="ECO:0000256" key="3">
    <source>
        <dbReference type="ARBA" id="ARBA00022452"/>
    </source>
</evidence>
<dbReference type="InterPro" id="IPR036942">
    <property type="entry name" value="Beta-barrel_TonB_sf"/>
</dbReference>
<dbReference type="SUPFAM" id="SSF49464">
    <property type="entry name" value="Carboxypeptidase regulatory domain-like"/>
    <property type="match status" value="1"/>
</dbReference>
<dbReference type="Proteomes" id="UP000473905">
    <property type="component" value="Unassembled WGS sequence"/>
</dbReference>
<dbReference type="AlphaFoldDB" id="A0A139L6P7"/>
<dbReference type="PROSITE" id="PS52016">
    <property type="entry name" value="TONB_DEPENDENT_REC_3"/>
    <property type="match status" value="1"/>
</dbReference>
<evidence type="ECO:0000256" key="6">
    <source>
        <dbReference type="ARBA" id="ARBA00023136"/>
    </source>
</evidence>
<evidence type="ECO:0000313" key="16">
    <source>
        <dbReference type="Proteomes" id="UP000473905"/>
    </source>
</evidence>
<dbReference type="EMBL" id="JAQNZF010000017">
    <property type="protein sequence ID" value="MDC2743373.1"/>
    <property type="molecule type" value="Genomic_DNA"/>
</dbReference>
<comment type="caution">
    <text evidence="13">The sequence shown here is derived from an EMBL/GenBank/DDBJ whole genome shotgun (WGS) entry which is preliminary data.</text>
</comment>
<dbReference type="SUPFAM" id="SSF56935">
    <property type="entry name" value="Porins"/>
    <property type="match status" value="1"/>
</dbReference>
<protein>
    <submittedName>
        <fullName evidence="13">TonB-dependent receptor</fullName>
    </submittedName>
</protein>
<evidence type="ECO:0000256" key="4">
    <source>
        <dbReference type="ARBA" id="ARBA00022692"/>
    </source>
</evidence>
<proteinExistence type="inferred from homology"/>
<keyword evidence="13" id="KW-0675">Receptor</keyword>
<dbReference type="InterPro" id="IPR037066">
    <property type="entry name" value="Plug_dom_sf"/>
</dbReference>
<reference evidence="15 16" key="1">
    <citation type="journal article" date="2019" name="Nat. Med.">
        <title>A library of human gut bacterial isolates paired with longitudinal multiomics data enables mechanistic microbiome research.</title>
        <authorList>
            <person name="Poyet M."/>
            <person name="Groussin M."/>
            <person name="Gibbons S.M."/>
            <person name="Avila-Pacheco J."/>
            <person name="Jiang X."/>
            <person name="Kearney S.M."/>
            <person name="Perrotta A.R."/>
            <person name="Berdy B."/>
            <person name="Zhao S."/>
            <person name="Lieberman T.D."/>
            <person name="Swanson P.K."/>
            <person name="Smith M."/>
            <person name="Roesemann S."/>
            <person name="Alexander J.E."/>
            <person name="Rich S.A."/>
            <person name="Livny J."/>
            <person name="Vlamakis H."/>
            <person name="Clish C."/>
            <person name="Bullock K."/>
            <person name="Deik A."/>
            <person name="Scott J."/>
            <person name="Pierce K.A."/>
            <person name="Xavier R.J."/>
            <person name="Alm E.J."/>
        </authorList>
    </citation>
    <scope>NUCLEOTIDE SEQUENCE [LARGE SCALE GENOMIC DNA]</scope>
    <source>
        <strain evidence="12 16">BIOML-A134</strain>
        <strain evidence="13 15">BIOML-A14</strain>
    </source>
</reference>
<dbReference type="Gene3D" id="2.40.170.20">
    <property type="entry name" value="TonB-dependent receptor, beta-barrel domain"/>
    <property type="match status" value="1"/>
</dbReference>
<dbReference type="InterPro" id="IPR008969">
    <property type="entry name" value="CarboxyPept-like_regulatory"/>
</dbReference>
<dbReference type="EMBL" id="VWFO01000013">
    <property type="protein sequence ID" value="KAA4664016.1"/>
    <property type="molecule type" value="Genomic_DNA"/>
</dbReference>
<keyword evidence="16" id="KW-1185">Reference proteome</keyword>
<dbReference type="GO" id="GO:0009279">
    <property type="term" value="C:cell outer membrane"/>
    <property type="evidence" value="ECO:0007669"/>
    <property type="project" value="UniProtKB-SubCell"/>
</dbReference>
<accession>A0A139L6P7</accession>
<keyword evidence="6 8" id="KW-0472">Membrane</keyword>
<keyword evidence="7 8" id="KW-0998">Cell outer membrane</keyword>
<evidence type="ECO:0000313" key="15">
    <source>
        <dbReference type="Proteomes" id="UP000435985"/>
    </source>
</evidence>
<feature type="domain" description="TonB-dependent receptor-like beta-barrel" evidence="10">
    <location>
        <begin position="528"/>
        <end position="1094"/>
    </location>
</feature>
<reference evidence="14" key="2">
    <citation type="submission" date="2022-10" db="EMBL/GenBank/DDBJ databases">
        <title>Human gut microbiome strain richness.</title>
        <authorList>
            <person name="Chen-Liaw A."/>
        </authorList>
    </citation>
    <scope>NUCLEOTIDE SEQUENCE</scope>
    <source>
        <strain evidence="14">BSD2780120875st1_E1_BSD2780120875_150330</strain>
    </source>
</reference>
<name>A0A139L6P7_BACOV</name>
<dbReference type="Proteomes" id="UP000435985">
    <property type="component" value="Unassembled WGS sequence"/>
</dbReference>
<keyword evidence="4 8" id="KW-0812">Transmembrane</keyword>
<keyword evidence="5 9" id="KW-0798">TonB box</keyword>
<dbReference type="Gene3D" id="2.170.130.10">
    <property type="entry name" value="TonB-dependent receptor, plug domain"/>
    <property type="match status" value="1"/>
</dbReference>
<keyword evidence="3 8" id="KW-1134">Transmembrane beta strand</keyword>
<dbReference type="RefSeq" id="WP_008775515.1">
    <property type="nucleotide sequence ID" value="NZ_CAAKNR010000079.1"/>
</dbReference>